<dbReference type="InterPro" id="IPR009006">
    <property type="entry name" value="Ala_racemase/Decarboxylase_C"/>
</dbReference>
<dbReference type="SUPFAM" id="SSF51419">
    <property type="entry name" value="PLP-binding barrel"/>
    <property type="match status" value="1"/>
</dbReference>
<dbReference type="GO" id="GO:0005829">
    <property type="term" value="C:cytosol"/>
    <property type="evidence" value="ECO:0007669"/>
    <property type="project" value="TreeGrafter"/>
</dbReference>
<dbReference type="Proteomes" id="UP000298216">
    <property type="component" value="Unassembled WGS sequence"/>
</dbReference>
<evidence type="ECO:0000313" key="11">
    <source>
        <dbReference type="EMBL" id="TFW15078.1"/>
    </source>
</evidence>
<dbReference type="OrthoDB" id="9813814at2"/>
<proteinExistence type="inferred from homology"/>
<dbReference type="GO" id="GO:0030170">
    <property type="term" value="F:pyridoxal phosphate binding"/>
    <property type="evidence" value="ECO:0007669"/>
    <property type="project" value="UniProtKB-UniRule"/>
</dbReference>
<dbReference type="CDD" id="cd00430">
    <property type="entry name" value="PLPDE_III_AR"/>
    <property type="match status" value="1"/>
</dbReference>
<feature type="active site" description="Proton acceptor; specific for D-alanine" evidence="7">
    <location>
        <position position="38"/>
    </location>
</feature>
<dbReference type="NCBIfam" id="TIGR00492">
    <property type="entry name" value="alr"/>
    <property type="match status" value="1"/>
</dbReference>
<dbReference type="AlphaFoldDB" id="A0A4Y9S6C7"/>
<keyword evidence="5 7" id="KW-0663">Pyridoxal phosphate</keyword>
<dbReference type="InterPro" id="IPR001608">
    <property type="entry name" value="Ala_racemase_N"/>
</dbReference>
<comment type="similarity">
    <text evidence="3 7">Belongs to the alanine racemase family.</text>
</comment>
<evidence type="ECO:0000259" key="10">
    <source>
        <dbReference type="SMART" id="SM01005"/>
    </source>
</evidence>
<feature type="active site" description="Proton acceptor; specific for L-alanine" evidence="7">
    <location>
        <position position="247"/>
    </location>
</feature>
<dbReference type="Gene3D" id="3.20.20.10">
    <property type="entry name" value="Alanine racemase"/>
    <property type="match status" value="1"/>
</dbReference>
<dbReference type="EMBL" id="SPVH01000001">
    <property type="protein sequence ID" value="TFW15078.1"/>
    <property type="molecule type" value="Genomic_DNA"/>
</dbReference>
<dbReference type="GO" id="GO:0030632">
    <property type="term" value="P:D-alanine biosynthetic process"/>
    <property type="evidence" value="ECO:0007669"/>
    <property type="project" value="UniProtKB-UniRule"/>
</dbReference>
<dbReference type="InterPro" id="IPR029066">
    <property type="entry name" value="PLP-binding_barrel"/>
</dbReference>
<organism evidence="11 12">
    <name type="scientific">Brevundimonas intermedia</name>
    <dbReference type="NCBI Taxonomy" id="74315"/>
    <lineage>
        <taxon>Bacteria</taxon>
        <taxon>Pseudomonadati</taxon>
        <taxon>Pseudomonadota</taxon>
        <taxon>Alphaproteobacteria</taxon>
        <taxon>Caulobacterales</taxon>
        <taxon>Caulobacteraceae</taxon>
        <taxon>Brevundimonas</taxon>
    </lineage>
</organism>
<keyword evidence="12" id="KW-1185">Reference proteome</keyword>
<dbReference type="SMART" id="SM01005">
    <property type="entry name" value="Ala_racemase_C"/>
    <property type="match status" value="1"/>
</dbReference>
<comment type="pathway">
    <text evidence="7">Amino-acid biosynthesis; D-alanine biosynthesis; D-alanine from L-alanine: step 1/1.</text>
</comment>
<dbReference type="EC" id="5.1.1.1" evidence="4 7"/>
<evidence type="ECO:0000256" key="4">
    <source>
        <dbReference type="ARBA" id="ARBA00013089"/>
    </source>
</evidence>
<dbReference type="HAMAP" id="MF_01201">
    <property type="entry name" value="Ala_racemase"/>
    <property type="match status" value="1"/>
</dbReference>
<comment type="function">
    <text evidence="7">Catalyzes the interconversion of L-alanine and D-alanine. May also act on other amino acids.</text>
</comment>
<dbReference type="PANTHER" id="PTHR30511">
    <property type="entry name" value="ALANINE RACEMASE"/>
    <property type="match status" value="1"/>
</dbReference>
<dbReference type="InterPro" id="IPR011079">
    <property type="entry name" value="Ala_racemase_C"/>
</dbReference>
<dbReference type="InterPro" id="IPR000821">
    <property type="entry name" value="Ala_racemase"/>
</dbReference>
<feature type="modified residue" description="N6-(pyridoxal phosphate)lysine" evidence="7 8">
    <location>
        <position position="38"/>
    </location>
</feature>
<evidence type="ECO:0000256" key="6">
    <source>
        <dbReference type="ARBA" id="ARBA00023235"/>
    </source>
</evidence>
<evidence type="ECO:0000256" key="8">
    <source>
        <dbReference type="PIRSR" id="PIRSR600821-50"/>
    </source>
</evidence>
<dbReference type="InterPro" id="IPR020622">
    <property type="entry name" value="Ala_racemase_pyridoxalP-BS"/>
</dbReference>
<dbReference type="Pfam" id="PF01168">
    <property type="entry name" value="Ala_racemase_N"/>
    <property type="match status" value="1"/>
</dbReference>
<comment type="cofactor">
    <cofactor evidence="2 7 8">
        <name>pyridoxal 5'-phosphate</name>
        <dbReference type="ChEBI" id="CHEBI:597326"/>
    </cofactor>
</comment>
<dbReference type="PANTHER" id="PTHR30511:SF0">
    <property type="entry name" value="ALANINE RACEMASE, CATABOLIC-RELATED"/>
    <property type="match status" value="1"/>
</dbReference>
<comment type="caution">
    <text evidence="11">The sequence shown here is derived from an EMBL/GenBank/DDBJ whole genome shotgun (WGS) entry which is preliminary data.</text>
</comment>
<dbReference type="Gene3D" id="2.40.37.10">
    <property type="entry name" value="Lyase, Ornithine Decarboxylase, Chain A, domain 1"/>
    <property type="match status" value="1"/>
</dbReference>
<dbReference type="Pfam" id="PF00842">
    <property type="entry name" value="Ala_racemase_C"/>
    <property type="match status" value="1"/>
</dbReference>
<dbReference type="PRINTS" id="PR00992">
    <property type="entry name" value="ALARACEMASE"/>
</dbReference>
<dbReference type="UniPathway" id="UPA00042">
    <property type="reaction ID" value="UER00497"/>
</dbReference>
<feature type="domain" description="Alanine racemase C-terminal" evidence="10">
    <location>
        <begin position="226"/>
        <end position="349"/>
    </location>
</feature>
<dbReference type="GO" id="GO:0008784">
    <property type="term" value="F:alanine racemase activity"/>
    <property type="evidence" value="ECO:0007669"/>
    <property type="project" value="UniProtKB-UniRule"/>
</dbReference>
<evidence type="ECO:0000313" key="12">
    <source>
        <dbReference type="Proteomes" id="UP000298216"/>
    </source>
</evidence>
<accession>A0A4Y9S6C7</accession>
<evidence type="ECO:0000256" key="5">
    <source>
        <dbReference type="ARBA" id="ARBA00022898"/>
    </source>
</evidence>
<keyword evidence="6 7" id="KW-0413">Isomerase</keyword>
<evidence type="ECO:0000256" key="9">
    <source>
        <dbReference type="PIRSR" id="PIRSR600821-52"/>
    </source>
</evidence>
<sequence length="350" mass="36597">MTVSVPAPAVLSVDLSALARNYHTLGAISGQPVHPVVKADGYGLGAQAVATRLMAEGARTFFVARAAEGVRLRAALGADGPVIYVLDGCHGDDAERLKTADLRPVLNHPAQMQAWAAAGGGTCGLQIDTGMNRLGVRPEDAPEAFDGLALVLTHLACADEPANPMNRRQRDAFAGVVDRYPGVIRSFANSSGCFLGPDFAFDAVRPGICLYGGGPEGRPDPRIAPVAALTAQVLQVRDVSAGESVGYSRGFIAERPMRVATVAAGYADGLLRSYSPQGAVWIVGETRPLLGRVSMDVCAVDITGLDVAVGDPVELFGPNRFIDDAAAAAGTISYELLTSITTRVPRRYVD</sequence>
<dbReference type="RefSeq" id="WP_135193075.1">
    <property type="nucleotide sequence ID" value="NZ_SPVH01000001.1"/>
</dbReference>
<evidence type="ECO:0000256" key="2">
    <source>
        <dbReference type="ARBA" id="ARBA00001933"/>
    </source>
</evidence>
<reference evidence="11 12" key="1">
    <citation type="submission" date="2019-03" db="EMBL/GenBank/DDBJ databases">
        <title>Draft genome of Brevundimonas sp. a heavy metal resistant soil bacteria.</title>
        <authorList>
            <person name="Soto J."/>
        </authorList>
    </citation>
    <scope>NUCLEOTIDE SEQUENCE [LARGE SCALE GENOMIC DNA]</scope>
    <source>
        <strain evidence="11 12">B-10</strain>
    </source>
</reference>
<name>A0A4Y9S6C7_9CAUL</name>
<evidence type="ECO:0000256" key="1">
    <source>
        <dbReference type="ARBA" id="ARBA00000316"/>
    </source>
</evidence>
<gene>
    <name evidence="11" type="primary">alr</name>
    <name evidence="11" type="ORF">EGY25_00330</name>
</gene>
<feature type="binding site" evidence="7 9">
    <location>
        <position position="133"/>
    </location>
    <ligand>
        <name>substrate</name>
    </ligand>
</feature>
<protein>
    <recommendedName>
        <fullName evidence="4 7">Alanine racemase</fullName>
        <ecNumber evidence="4 7">5.1.1.1</ecNumber>
    </recommendedName>
</protein>
<dbReference type="SUPFAM" id="SSF50621">
    <property type="entry name" value="Alanine racemase C-terminal domain-like"/>
    <property type="match status" value="1"/>
</dbReference>
<evidence type="ECO:0000256" key="3">
    <source>
        <dbReference type="ARBA" id="ARBA00007880"/>
    </source>
</evidence>
<feature type="binding site" evidence="7 9">
    <location>
        <position position="295"/>
    </location>
    <ligand>
        <name>substrate</name>
    </ligand>
</feature>
<dbReference type="PROSITE" id="PS00395">
    <property type="entry name" value="ALANINE_RACEMASE"/>
    <property type="match status" value="1"/>
</dbReference>
<comment type="catalytic activity">
    <reaction evidence="1 7">
        <text>L-alanine = D-alanine</text>
        <dbReference type="Rhea" id="RHEA:20249"/>
        <dbReference type="ChEBI" id="CHEBI:57416"/>
        <dbReference type="ChEBI" id="CHEBI:57972"/>
        <dbReference type="EC" id="5.1.1.1"/>
    </reaction>
</comment>
<evidence type="ECO:0000256" key="7">
    <source>
        <dbReference type="HAMAP-Rule" id="MF_01201"/>
    </source>
</evidence>